<sequence>MVNRLVVFAAAIILIVANFENVVAGGSCQSYGHSCLGGHGKRNGEPPFGLHLLLQQALRARNELPGNAVAEMNYPAVADRTAYDFMRGFTNGVKALEEKAK</sequence>
<keyword evidence="3" id="KW-1185">Reference proteome</keyword>
<evidence type="ECO:0000256" key="1">
    <source>
        <dbReference type="SAM" id="SignalP"/>
    </source>
</evidence>
<organism evidence="2 3">
    <name type="scientific">Argiope bruennichi</name>
    <name type="common">Wasp spider</name>
    <name type="synonym">Aranea bruennichi</name>
    <dbReference type="NCBI Taxonomy" id="94029"/>
    <lineage>
        <taxon>Eukaryota</taxon>
        <taxon>Metazoa</taxon>
        <taxon>Ecdysozoa</taxon>
        <taxon>Arthropoda</taxon>
        <taxon>Chelicerata</taxon>
        <taxon>Arachnida</taxon>
        <taxon>Araneae</taxon>
        <taxon>Araneomorphae</taxon>
        <taxon>Entelegynae</taxon>
        <taxon>Araneoidea</taxon>
        <taxon>Araneidae</taxon>
        <taxon>Argiope</taxon>
    </lineage>
</organism>
<protein>
    <submittedName>
        <fullName evidence="2">Uncharacterized protein</fullName>
    </submittedName>
</protein>
<proteinExistence type="predicted"/>
<accession>A0A8T0F2C7</accession>
<dbReference type="EMBL" id="JABXBU010000030">
    <property type="protein sequence ID" value="KAF8785304.1"/>
    <property type="molecule type" value="Genomic_DNA"/>
</dbReference>
<feature type="chain" id="PRO_5035747115" evidence="1">
    <location>
        <begin position="25"/>
        <end position="101"/>
    </location>
</feature>
<reference evidence="2" key="1">
    <citation type="journal article" date="2020" name="bioRxiv">
        <title>Chromosome-level reference genome of the European wasp spider Argiope bruennichi: a resource for studies on range expansion and evolutionary adaptation.</title>
        <authorList>
            <person name="Sheffer M.M."/>
            <person name="Hoppe A."/>
            <person name="Krehenwinkel H."/>
            <person name="Uhl G."/>
            <person name="Kuss A.W."/>
            <person name="Jensen L."/>
            <person name="Jensen C."/>
            <person name="Gillespie R.G."/>
            <person name="Hoff K.J."/>
            <person name="Prost S."/>
        </authorList>
    </citation>
    <scope>NUCLEOTIDE SEQUENCE</scope>
</reference>
<dbReference type="OMA" id="DYRIPER"/>
<gene>
    <name evidence="2" type="ORF">HNY73_010864</name>
</gene>
<evidence type="ECO:0000313" key="3">
    <source>
        <dbReference type="Proteomes" id="UP000807504"/>
    </source>
</evidence>
<dbReference type="Proteomes" id="UP000807504">
    <property type="component" value="Unassembled WGS sequence"/>
</dbReference>
<name>A0A8T0F2C7_ARGBR</name>
<dbReference type="AlphaFoldDB" id="A0A8T0F2C7"/>
<comment type="caution">
    <text evidence="2">The sequence shown here is derived from an EMBL/GenBank/DDBJ whole genome shotgun (WGS) entry which is preliminary data.</text>
</comment>
<evidence type="ECO:0000313" key="2">
    <source>
        <dbReference type="EMBL" id="KAF8785304.1"/>
    </source>
</evidence>
<feature type="signal peptide" evidence="1">
    <location>
        <begin position="1"/>
        <end position="24"/>
    </location>
</feature>
<keyword evidence="1" id="KW-0732">Signal</keyword>
<reference evidence="2" key="2">
    <citation type="submission" date="2020-06" db="EMBL/GenBank/DDBJ databases">
        <authorList>
            <person name="Sheffer M."/>
        </authorList>
    </citation>
    <scope>NUCLEOTIDE SEQUENCE</scope>
</reference>
<dbReference type="OrthoDB" id="6366777at2759"/>